<protein>
    <submittedName>
        <fullName evidence="1">Uncharacterized protein</fullName>
    </submittedName>
</protein>
<reference evidence="1 2" key="1">
    <citation type="journal article" date="2014" name="PLoS Genet.">
        <title>Phylogenetically driven sequencing of extremely halophilic archaea reveals strategies for static and dynamic osmo-response.</title>
        <authorList>
            <person name="Becker E.A."/>
            <person name="Seitzer P.M."/>
            <person name="Tritt A."/>
            <person name="Larsen D."/>
            <person name="Krusor M."/>
            <person name="Yao A.I."/>
            <person name="Wu D."/>
            <person name="Madern D."/>
            <person name="Eisen J.A."/>
            <person name="Darling A.E."/>
            <person name="Facciotti M.T."/>
        </authorList>
    </citation>
    <scope>NUCLEOTIDE SEQUENCE [LARGE SCALE GENOMIC DNA]</scope>
    <source>
        <strain evidence="1 2">2-9-1</strain>
    </source>
</reference>
<sequence>MDAAESLLRSVLRDHIWEIDFLPIVFGNIIYSPEVLDESDAGLTDVFCSCFTDAAQTGVMSFRDGPSCQLPHRIELFDERPSSVRRDIEAMQSVESS</sequence>
<keyword evidence="2" id="KW-1185">Reference proteome</keyword>
<dbReference type="AlphaFoldDB" id="M0C934"/>
<dbReference type="EMBL" id="AOIU01000049">
    <property type="protein sequence ID" value="ELZ19745.1"/>
    <property type="molecule type" value="Genomic_DNA"/>
</dbReference>
<evidence type="ECO:0000313" key="2">
    <source>
        <dbReference type="Proteomes" id="UP000011626"/>
    </source>
</evidence>
<evidence type="ECO:0000313" key="1">
    <source>
        <dbReference type="EMBL" id="ELZ19745.1"/>
    </source>
</evidence>
<dbReference type="Proteomes" id="UP000011626">
    <property type="component" value="Unassembled WGS sequence"/>
</dbReference>
<comment type="caution">
    <text evidence="1">The sequence shown here is derived from an EMBL/GenBank/DDBJ whole genome shotgun (WGS) entry which is preliminary data.</text>
</comment>
<organism evidence="1 2">
    <name type="scientific">Halosimplex carlsbadense 2-9-1</name>
    <dbReference type="NCBI Taxonomy" id="797114"/>
    <lineage>
        <taxon>Archaea</taxon>
        <taxon>Methanobacteriati</taxon>
        <taxon>Methanobacteriota</taxon>
        <taxon>Stenosarchaea group</taxon>
        <taxon>Halobacteria</taxon>
        <taxon>Halobacteriales</taxon>
        <taxon>Haloarculaceae</taxon>
        <taxon>Halosimplex</taxon>
    </lineage>
</organism>
<gene>
    <name evidence="1" type="ORF">C475_22419</name>
</gene>
<proteinExistence type="predicted"/>
<name>M0C934_9EURY</name>
<accession>M0C934</accession>